<accession>A0A8H2K8L8</accession>
<dbReference type="EMBL" id="VFRA01000001">
    <property type="protein sequence ID" value="TQO19676.1"/>
    <property type="molecule type" value="Genomic_DNA"/>
</dbReference>
<evidence type="ECO:0000313" key="2">
    <source>
        <dbReference type="Proteomes" id="UP000316560"/>
    </source>
</evidence>
<evidence type="ECO:0000313" key="1">
    <source>
        <dbReference type="EMBL" id="TQO19676.1"/>
    </source>
</evidence>
<keyword evidence="2" id="KW-1185">Reference proteome</keyword>
<protein>
    <submittedName>
        <fullName evidence="1">Uncharacterized protein</fullName>
    </submittedName>
</protein>
<reference evidence="1 2" key="1">
    <citation type="submission" date="2019-06" db="EMBL/GenBank/DDBJ databases">
        <title>Sequencing the genomes of 1000 actinobacteria strains.</title>
        <authorList>
            <person name="Klenk H.-P."/>
        </authorList>
    </citation>
    <scope>NUCLEOTIDE SEQUENCE [LARGE SCALE GENOMIC DNA]</scope>
    <source>
        <strain evidence="1 2">DSM 21947</strain>
    </source>
</reference>
<proteinExistence type="predicted"/>
<dbReference type="AlphaFoldDB" id="A0A8H2K8L8"/>
<name>A0A8H2K8L8_9MICO</name>
<gene>
    <name evidence="1" type="ORF">FB472_1248</name>
</gene>
<sequence>MTCVNNWDDVSILGDRRAAFRGLPAAPVSDQYSILKAW</sequence>
<comment type="caution">
    <text evidence="1">The sequence shown here is derived from an EMBL/GenBank/DDBJ whole genome shotgun (WGS) entry which is preliminary data.</text>
</comment>
<dbReference type="Proteomes" id="UP000316560">
    <property type="component" value="Unassembled WGS sequence"/>
</dbReference>
<organism evidence="1 2">
    <name type="scientific">Rhodoglobus vestalii</name>
    <dbReference type="NCBI Taxonomy" id="193384"/>
    <lineage>
        <taxon>Bacteria</taxon>
        <taxon>Bacillati</taxon>
        <taxon>Actinomycetota</taxon>
        <taxon>Actinomycetes</taxon>
        <taxon>Micrococcales</taxon>
        <taxon>Microbacteriaceae</taxon>
        <taxon>Rhodoglobus</taxon>
    </lineage>
</organism>